<dbReference type="Gramene" id="TVU03102">
    <property type="protein sequence ID" value="TVU03102"/>
    <property type="gene ID" value="EJB05_51372"/>
</dbReference>
<dbReference type="InterPro" id="IPR044730">
    <property type="entry name" value="RNase_H-like_dom_plant"/>
</dbReference>
<dbReference type="InterPro" id="IPR012337">
    <property type="entry name" value="RNaseH-like_sf"/>
</dbReference>
<keyword evidence="3" id="KW-1185">Reference proteome</keyword>
<organism evidence="2 3">
    <name type="scientific">Eragrostis curvula</name>
    <name type="common">weeping love grass</name>
    <dbReference type="NCBI Taxonomy" id="38414"/>
    <lineage>
        <taxon>Eukaryota</taxon>
        <taxon>Viridiplantae</taxon>
        <taxon>Streptophyta</taxon>
        <taxon>Embryophyta</taxon>
        <taxon>Tracheophyta</taxon>
        <taxon>Spermatophyta</taxon>
        <taxon>Magnoliopsida</taxon>
        <taxon>Liliopsida</taxon>
        <taxon>Poales</taxon>
        <taxon>Poaceae</taxon>
        <taxon>PACMAD clade</taxon>
        <taxon>Chloridoideae</taxon>
        <taxon>Eragrostideae</taxon>
        <taxon>Eragrostidinae</taxon>
        <taxon>Eragrostis</taxon>
    </lineage>
</organism>
<evidence type="ECO:0000313" key="3">
    <source>
        <dbReference type="Proteomes" id="UP000324897"/>
    </source>
</evidence>
<proteinExistence type="predicted"/>
<reference evidence="2 3" key="1">
    <citation type="journal article" date="2019" name="Sci. Rep.">
        <title>A high-quality genome of Eragrostis curvula grass provides insights into Poaceae evolution and supports new strategies to enhance forage quality.</title>
        <authorList>
            <person name="Carballo J."/>
            <person name="Santos B.A.C.M."/>
            <person name="Zappacosta D."/>
            <person name="Garbus I."/>
            <person name="Selva J.P."/>
            <person name="Gallo C.A."/>
            <person name="Diaz A."/>
            <person name="Albertini E."/>
            <person name="Caccamo M."/>
            <person name="Echenique V."/>
        </authorList>
    </citation>
    <scope>NUCLEOTIDE SEQUENCE [LARGE SCALE GENOMIC DNA]</scope>
    <source>
        <strain evidence="3">cv. Victoria</strain>
        <tissue evidence="2">Leaf</tissue>
    </source>
</reference>
<dbReference type="SUPFAM" id="SSF53098">
    <property type="entry name" value="Ribonuclease H-like"/>
    <property type="match status" value="1"/>
</dbReference>
<dbReference type="Gene3D" id="3.30.420.10">
    <property type="entry name" value="Ribonuclease H-like superfamily/Ribonuclease H"/>
    <property type="match status" value="1"/>
</dbReference>
<feature type="domain" description="RNase H type-1" evidence="1">
    <location>
        <begin position="95"/>
        <end position="214"/>
    </location>
</feature>
<comment type="caution">
    <text evidence="2">The sequence shown here is derived from an EMBL/GenBank/DDBJ whole genome shotgun (WGS) entry which is preliminary data.</text>
</comment>
<dbReference type="InterPro" id="IPR052929">
    <property type="entry name" value="RNase_H-like_EbsB-rel"/>
</dbReference>
<evidence type="ECO:0000313" key="2">
    <source>
        <dbReference type="EMBL" id="TVU03102.1"/>
    </source>
</evidence>
<accession>A0A5J9SVW9</accession>
<dbReference type="InterPro" id="IPR036397">
    <property type="entry name" value="RNaseH_sf"/>
</dbReference>
<dbReference type="Proteomes" id="UP000324897">
    <property type="component" value="Unassembled WGS sequence"/>
</dbReference>
<dbReference type="AlphaFoldDB" id="A0A5J9SVW9"/>
<feature type="non-terminal residue" evidence="2">
    <location>
        <position position="1"/>
    </location>
</feature>
<dbReference type="GO" id="GO:0004523">
    <property type="term" value="F:RNA-DNA hybrid ribonuclease activity"/>
    <property type="evidence" value="ECO:0007669"/>
    <property type="project" value="InterPro"/>
</dbReference>
<dbReference type="CDD" id="cd06222">
    <property type="entry name" value="RNase_H_like"/>
    <property type="match status" value="1"/>
</dbReference>
<dbReference type="EMBL" id="RWGY01000228">
    <property type="protein sequence ID" value="TVU03102.1"/>
    <property type="molecule type" value="Genomic_DNA"/>
</dbReference>
<protein>
    <recommendedName>
        <fullName evidence="1">RNase H type-1 domain-containing protein</fullName>
    </recommendedName>
</protein>
<dbReference type="PANTHER" id="PTHR47074:SF73">
    <property type="entry name" value="OS04G0448401 PROTEIN"/>
    <property type="match status" value="1"/>
</dbReference>
<sequence length="243" mass="27333">MFTLYVLDLDLKTVFILDPNNIQPGIDKEKQMKMYTLYIMQIASTFRLAMREKYPGFLEDWNIGASCFADLKVQSQIKTKAPRWIAPPSDFMKINVDGAVARAGHSDAVGVVCRNSQGVFIAASARVFDGISDPTTLEALACNEALSLALDCNLSKYLIATDCVEVVRGLEEKSLCSYSAIFREINLRRNFAGDVQFKHERRDSNEDAHKLAKAVCSFAPGRYVWFLQPPEFVYVPLKILDNE</sequence>
<dbReference type="PANTHER" id="PTHR47074">
    <property type="entry name" value="BNAC02G40300D PROTEIN"/>
    <property type="match status" value="1"/>
</dbReference>
<dbReference type="OrthoDB" id="686025at2759"/>
<gene>
    <name evidence="2" type="ORF">EJB05_51372</name>
</gene>
<dbReference type="InterPro" id="IPR002156">
    <property type="entry name" value="RNaseH_domain"/>
</dbReference>
<dbReference type="Pfam" id="PF13456">
    <property type="entry name" value="RVT_3"/>
    <property type="match status" value="1"/>
</dbReference>
<dbReference type="GO" id="GO:0003676">
    <property type="term" value="F:nucleic acid binding"/>
    <property type="evidence" value="ECO:0007669"/>
    <property type="project" value="InterPro"/>
</dbReference>
<name>A0A5J9SVW9_9POAL</name>
<evidence type="ECO:0000259" key="1">
    <source>
        <dbReference type="Pfam" id="PF13456"/>
    </source>
</evidence>